<dbReference type="SUPFAM" id="SSF52833">
    <property type="entry name" value="Thioredoxin-like"/>
    <property type="match status" value="1"/>
</dbReference>
<dbReference type="InterPro" id="IPR036034">
    <property type="entry name" value="PDZ_sf"/>
</dbReference>
<sequence>METLPKGRLGVNLVHGQQKVSRVVMKEAFNAGWRVGDVILSVNGRKVTSNAATQKAVRSAVKRNYYHGGRVKFEVRRWGVPDGSRSMLQFTTNGRRDHLVPMLDIAKGILQDFHIVLFMEGTLKKPKNRLTRQVIKELDDRGMPFKAVDCTDEKINPGIRNVTEQLAGEKVLPQLFIDGAHVAGGRALQDLSTESTAATPESTEAEAKRWLFAHMLVSWFAFVCSAALVVVLFWWSAR</sequence>
<dbReference type="Gene3D" id="3.40.30.10">
    <property type="entry name" value="Glutaredoxin"/>
    <property type="match status" value="1"/>
</dbReference>
<evidence type="ECO:0000256" key="1">
    <source>
        <dbReference type="SAM" id="Phobius"/>
    </source>
</evidence>
<evidence type="ECO:0000313" key="4">
    <source>
        <dbReference type="Proteomes" id="UP000649617"/>
    </source>
</evidence>
<dbReference type="InterPro" id="IPR036249">
    <property type="entry name" value="Thioredoxin-like_sf"/>
</dbReference>
<organism evidence="3 4">
    <name type="scientific">Symbiodinium pilosum</name>
    <name type="common">Dinoflagellate</name>
    <dbReference type="NCBI Taxonomy" id="2952"/>
    <lineage>
        <taxon>Eukaryota</taxon>
        <taxon>Sar</taxon>
        <taxon>Alveolata</taxon>
        <taxon>Dinophyceae</taxon>
        <taxon>Suessiales</taxon>
        <taxon>Symbiodiniaceae</taxon>
        <taxon>Symbiodinium</taxon>
    </lineage>
</organism>
<dbReference type="AlphaFoldDB" id="A0A812Y2Z9"/>
<dbReference type="SUPFAM" id="SSF50156">
    <property type="entry name" value="PDZ domain-like"/>
    <property type="match status" value="1"/>
</dbReference>
<feature type="transmembrane region" description="Helical" evidence="1">
    <location>
        <begin position="210"/>
        <end position="235"/>
    </location>
</feature>
<feature type="domain" description="PDZ" evidence="2">
    <location>
        <begin position="1"/>
        <end position="58"/>
    </location>
</feature>
<evidence type="ECO:0000313" key="3">
    <source>
        <dbReference type="EMBL" id="CAE7763878.1"/>
    </source>
</evidence>
<keyword evidence="1" id="KW-0472">Membrane</keyword>
<reference evidence="3" key="1">
    <citation type="submission" date="2021-02" db="EMBL/GenBank/DDBJ databases">
        <authorList>
            <person name="Dougan E. K."/>
            <person name="Rhodes N."/>
            <person name="Thang M."/>
            <person name="Chan C."/>
        </authorList>
    </citation>
    <scope>NUCLEOTIDE SEQUENCE</scope>
</reference>
<dbReference type="Proteomes" id="UP000649617">
    <property type="component" value="Unassembled WGS sequence"/>
</dbReference>
<dbReference type="InterPro" id="IPR001478">
    <property type="entry name" value="PDZ"/>
</dbReference>
<comment type="caution">
    <text evidence="3">The sequence shown here is derived from an EMBL/GenBank/DDBJ whole genome shotgun (WGS) entry which is preliminary data.</text>
</comment>
<dbReference type="Gene3D" id="2.30.42.10">
    <property type="match status" value="1"/>
</dbReference>
<dbReference type="PROSITE" id="PS51354">
    <property type="entry name" value="GLUTAREDOXIN_2"/>
    <property type="match status" value="1"/>
</dbReference>
<dbReference type="EMBL" id="CAJNIZ010047192">
    <property type="protein sequence ID" value="CAE7763878.1"/>
    <property type="molecule type" value="Genomic_DNA"/>
</dbReference>
<keyword evidence="1" id="KW-1133">Transmembrane helix</keyword>
<dbReference type="PROSITE" id="PS50106">
    <property type="entry name" value="PDZ"/>
    <property type="match status" value="1"/>
</dbReference>
<dbReference type="Pfam" id="PF00595">
    <property type="entry name" value="PDZ"/>
    <property type="match status" value="1"/>
</dbReference>
<accession>A0A812Y2Z9</accession>
<gene>
    <name evidence="3" type="primary">GRXS16</name>
    <name evidence="3" type="ORF">SPIL2461_LOCUS22348</name>
</gene>
<proteinExistence type="predicted"/>
<name>A0A812Y2Z9_SYMPI</name>
<keyword evidence="1" id="KW-0812">Transmembrane</keyword>
<dbReference type="SMART" id="SM00228">
    <property type="entry name" value="PDZ"/>
    <property type="match status" value="1"/>
</dbReference>
<protein>
    <submittedName>
        <fullName evidence="3">GRXS16 protein</fullName>
    </submittedName>
</protein>
<dbReference type="OrthoDB" id="418495at2759"/>
<evidence type="ECO:0000259" key="2">
    <source>
        <dbReference type="PROSITE" id="PS50106"/>
    </source>
</evidence>
<keyword evidence="4" id="KW-1185">Reference proteome</keyword>